<dbReference type="Proteomes" id="UP000076154">
    <property type="component" value="Unassembled WGS sequence"/>
</dbReference>
<accession>A0A369K104</accession>
<sequence length="357" mass="40802">MDDPPRATSSSRDRSCEGAPGYEITLLAFSSITIHGLAFREGEQVPVTLHRSVAYPARRFTRGSRNCSELEGWDSLPPPVGKPHLELQLDKRLGAGRIGFVYSARVVGVLDRPGGVPVSNPRLGLSTELVVKLVRPTNCRSLARETWFYERLTESEGYQGAVVPLCYGFFTVPMMSTQPPSLDPLEIKPWIDKNGRHVPLDFIKAQKEFGDHLPDDSDSYHDDERTCRTDSPWYEWQPNPENPLLSVLLLERLGETYSPEIYDQDQQSRNDIVDLIDGLSTATIMHHDFKFNNIVRSRSNVVCPRHGHAHEWRVIDFDRSEKWAKTMEGDDAFFFKFCRRQYIKKSFPAHFWYAVDG</sequence>
<proteinExistence type="predicted"/>
<organism evidence="1 2">
    <name type="scientific">Hypsizygus marmoreus</name>
    <name type="common">White beech mushroom</name>
    <name type="synonym">Agaricus marmoreus</name>
    <dbReference type="NCBI Taxonomy" id="39966"/>
    <lineage>
        <taxon>Eukaryota</taxon>
        <taxon>Fungi</taxon>
        <taxon>Dikarya</taxon>
        <taxon>Basidiomycota</taxon>
        <taxon>Agaricomycotina</taxon>
        <taxon>Agaricomycetes</taxon>
        <taxon>Agaricomycetidae</taxon>
        <taxon>Agaricales</taxon>
        <taxon>Tricholomatineae</taxon>
        <taxon>Lyophyllaceae</taxon>
        <taxon>Hypsizygus</taxon>
    </lineage>
</organism>
<dbReference type="SUPFAM" id="SSF56112">
    <property type="entry name" value="Protein kinase-like (PK-like)"/>
    <property type="match status" value="1"/>
</dbReference>
<dbReference type="AlphaFoldDB" id="A0A369K104"/>
<reference evidence="1" key="1">
    <citation type="submission" date="2018-04" db="EMBL/GenBank/DDBJ databases">
        <title>Whole genome sequencing of Hypsizygus marmoreus.</title>
        <authorList>
            <person name="Choi I.-G."/>
            <person name="Min B."/>
            <person name="Kim J.-G."/>
            <person name="Kim S."/>
            <person name="Oh Y.-L."/>
            <person name="Kong W.-S."/>
            <person name="Park H."/>
            <person name="Jeong J."/>
            <person name="Song E.-S."/>
        </authorList>
    </citation>
    <scope>NUCLEOTIDE SEQUENCE [LARGE SCALE GENOMIC DNA]</scope>
    <source>
        <strain evidence="1">51987-8</strain>
    </source>
</reference>
<dbReference type="InterPro" id="IPR011009">
    <property type="entry name" value="Kinase-like_dom_sf"/>
</dbReference>
<name>A0A369K104_HYPMA</name>
<evidence type="ECO:0000313" key="1">
    <source>
        <dbReference type="EMBL" id="RDB25553.1"/>
    </source>
</evidence>
<gene>
    <name evidence="1" type="ORF">Hypma_006381</name>
</gene>
<protein>
    <recommendedName>
        <fullName evidence="3">Protein kinase domain-containing protein</fullName>
    </recommendedName>
</protein>
<dbReference type="OrthoDB" id="3182995at2759"/>
<dbReference type="EMBL" id="LUEZ02000040">
    <property type="protein sequence ID" value="RDB25553.1"/>
    <property type="molecule type" value="Genomic_DNA"/>
</dbReference>
<dbReference type="InParanoid" id="A0A369K104"/>
<keyword evidence="2" id="KW-1185">Reference proteome</keyword>
<evidence type="ECO:0008006" key="3">
    <source>
        <dbReference type="Google" id="ProtNLM"/>
    </source>
</evidence>
<evidence type="ECO:0000313" key="2">
    <source>
        <dbReference type="Proteomes" id="UP000076154"/>
    </source>
</evidence>
<comment type="caution">
    <text evidence="1">The sequence shown here is derived from an EMBL/GenBank/DDBJ whole genome shotgun (WGS) entry which is preliminary data.</text>
</comment>